<dbReference type="EMBL" id="BPUR01000004">
    <property type="protein sequence ID" value="GJH17066.1"/>
    <property type="molecule type" value="Genomic_DNA"/>
</dbReference>
<evidence type="ECO:0000313" key="1">
    <source>
        <dbReference type="EMBL" id="GJH17066.1"/>
    </source>
</evidence>
<organism evidence="1 2">
    <name type="scientific">Caballeronia novacaledonica</name>
    <dbReference type="NCBI Taxonomy" id="1544861"/>
    <lineage>
        <taxon>Bacteria</taxon>
        <taxon>Pseudomonadati</taxon>
        <taxon>Pseudomonadota</taxon>
        <taxon>Betaproteobacteria</taxon>
        <taxon>Burkholderiales</taxon>
        <taxon>Burkholderiaceae</taxon>
        <taxon>Caballeronia</taxon>
    </lineage>
</organism>
<keyword evidence="2" id="KW-1185">Reference proteome</keyword>
<reference evidence="1" key="1">
    <citation type="submission" date="2021-09" db="EMBL/GenBank/DDBJ databases">
        <title>Isolation and characterization of 3-chlorobenzoate degrading bacteria from soils in Shizuoka.</title>
        <authorList>
            <person name="Ifat A."/>
            <person name="Ogawa N."/>
            <person name="Kimbara K."/>
            <person name="Moriuchi R."/>
            <person name="Dohra H."/>
            <person name="Shintani M."/>
        </authorList>
    </citation>
    <scope>NUCLEOTIDE SEQUENCE</scope>
    <source>
        <strain evidence="1">19CS2-2</strain>
    </source>
</reference>
<protein>
    <submittedName>
        <fullName evidence="1">DUF802 domain-containing protein</fullName>
    </submittedName>
</protein>
<proteinExistence type="predicted"/>
<gene>
    <name evidence="1" type="ORF">CBA19CS22_11010</name>
</gene>
<sequence>MNIVVFSIGLAAVLGIGIAYIASNAIAFAVTLVIAGCYLAGAAELRRYQQITGSLEQAVAQLASAPRSFAVWLDSLHPSLRNAVRLRVEGERAALPGPVLAPYLVGLLVLLGMLGTLLGMVATLRGTGTALQSASDLTAIRASLSAPVTGLGFAFGTSIAGVATSAMLGLLSALCRSERLHVTQQLDVKIATTLRAFTQAHQREETFKLLQLQTELMPKLVDRLQSMTIAIEQQSLAASERQIAGQDAFHAKAETSYRRLATSVELSLKQSVADSARAASAALQPVMQATMDGIAREVTALHGSVEHAVARQLEGLSSGFEASSAKVAEIWSESLSKHAQSSAALVGEMGVSLDRFTQAFDERATHLVEGVSAHMDRVSGGLEASVAKHEQSSDALVARMDASMAQFAQTFEARSSGLIDDVSARLETATGNMSQTWRDALEQHARTSEQGAAQNQNALTAAAASFERHAASLVQSVDRSHADLRVELAQHAQERLATWSGTLDTIATSLREQWQQTSAVAADRQKDICDALAQTARDMSAQSQAHASATIAEIERLVQAASEAPKAAAEVVAEMRQKLSDSMVRDTAMLDERSRLLATVETLLDAVNHASNEQRAAIDALVDTSATLLQRVGAQFTGTVETEAGKLGAMAAQVTTSAVEMASLSDAFGAAVQSFGASNDKLVAHLERIESALDKSLARSDEQLAYYVAQAKEVIDLSMMSQKQIVEDLQHIAGQRVAGARAA</sequence>
<accession>A0ACB5QQ78</accession>
<dbReference type="Proteomes" id="UP001055013">
    <property type="component" value="Unassembled WGS sequence"/>
</dbReference>
<evidence type="ECO:0000313" key="2">
    <source>
        <dbReference type="Proteomes" id="UP001055013"/>
    </source>
</evidence>
<name>A0ACB5QQ78_9BURK</name>
<comment type="caution">
    <text evidence="1">The sequence shown here is derived from an EMBL/GenBank/DDBJ whole genome shotgun (WGS) entry which is preliminary data.</text>
</comment>